<evidence type="ECO:0000313" key="2">
    <source>
        <dbReference type="EMBL" id="GCA63269.1"/>
    </source>
</evidence>
<evidence type="ECO:0000313" key="3">
    <source>
        <dbReference type="Proteomes" id="UP000265618"/>
    </source>
</evidence>
<feature type="region of interest" description="Disordered" evidence="1">
    <location>
        <begin position="1"/>
        <end position="63"/>
    </location>
</feature>
<comment type="caution">
    <text evidence="2">The sequence shown here is derived from an EMBL/GenBank/DDBJ whole genome shotgun (WGS) entry which is preliminary data.</text>
</comment>
<organism evidence="2 3">
    <name type="scientific">Kipferlia bialata</name>
    <dbReference type="NCBI Taxonomy" id="797122"/>
    <lineage>
        <taxon>Eukaryota</taxon>
        <taxon>Metamonada</taxon>
        <taxon>Carpediemonas-like organisms</taxon>
        <taxon>Kipferlia</taxon>
    </lineage>
</organism>
<dbReference type="Proteomes" id="UP000265618">
    <property type="component" value="Unassembled WGS sequence"/>
</dbReference>
<feature type="compositionally biased region" description="Basic and acidic residues" evidence="1">
    <location>
        <begin position="1"/>
        <end position="21"/>
    </location>
</feature>
<proteinExistence type="predicted"/>
<gene>
    <name evidence="2" type="ORF">KIPB_008928</name>
</gene>
<keyword evidence="3" id="KW-1185">Reference proteome</keyword>
<accession>A0A391NXT3</accession>
<dbReference type="AlphaFoldDB" id="A0A391NXT3"/>
<reference evidence="2 3" key="1">
    <citation type="journal article" date="2018" name="PLoS ONE">
        <title>The draft genome of Kipferlia bialata reveals reductive genome evolution in fornicate parasites.</title>
        <authorList>
            <person name="Tanifuji G."/>
            <person name="Takabayashi S."/>
            <person name="Kume K."/>
            <person name="Takagi M."/>
            <person name="Nakayama T."/>
            <person name="Kamikawa R."/>
            <person name="Inagaki Y."/>
            <person name="Hashimoto T."/>
        </authorList>
    </citation>
    <scope>NUCLEOTIDE SEQUENCE [LARGE SCALE GENOMIC DNA]</scope>
    <source>
        <strain evidence="2">NY0173</strain>
    </source>
</reference>
<protein>
    <submittedName>
        <fullName evidence="2">Uncharacterized protein</fullName>
    </submittedName>
</protein>
<dbReference type="EMBL" id="BDIP01002892">
    <property type="protein sequence ID" value="GCA63269.1"/>
    <property type="molecule type" value="Genomic_DNA"/>
</dbReference>
<sequence>MSSTHTHAETRDSPRGEHVEGGEIPGTSHGVMATSRKEGRPPLPQRGETACKASAGRESSEGPDAVLTLLSERLDTLITRLSPTHESYLYRFSIFNHLVSLVMEVCPE</sequence>
<evidence type="ECO:0000256" key="1">
    <source>
        <dbReference type="SAM" id="MobiDB-lite"/>
    </source>
</evidence>
<feature type="non-terminal residue" evidence="2">
    <location>
        <position position="1"/>
    </location>
</feature>
<name>A0A391NXT3_9EUKA</name>